<feature type="compositionally biased region" description="Acidic residues" evidence="1">
    <location>
        <begin position="608"/>
        <end position="626"/>
    </location>
</feature>
<dbReference type="Gramene" id="GBG67431">
    <property type="protein sequence ID" value="GBG67431"/>
    <property type="gene ID" value="CBR_g566"/>
</dbReference>
<feature type="region of interest" description="Disordered" evidence="1">
    <location>
        <begin position="678"/>
        <end position="710"/>
    </location>
</feature>
<comment type="caution">
    <text evidence="2">The sequence shown here is derived from an EMBL/GenBank/DDBJ whole genome shotgun (WGS) entry which is preliminary data.</text>
</comment>
<feature type="compositionally biased region" description="Low complexity" evidence="1">
    <location>
        <begin position="986"/>
        <end position="997"/>
    </location>
</feature>
<feature type="region of interest" description="Disordered" evidence="1">
    <location>
        <begin position="206"/>
        <end position="227"/>
    </location>
</feature>
<sequence>MESVEVIGHEQRPGETLMGSREDQVKEDAGYGNYSSSGAPGLVSSPSESGRTGTAAEAAMSRKPSLKVSVQSGRDHQRHHPYDEYKSHKQGLGKIHDIIEDVNEKEHKEGTYSPTEQLFLSPHTPMIQEVVKEVVKEHPGPADRTSSEGGGDGGGGGGGDTYIASYVVEAPYSSPGPALSPFDSPTFEDDDVKVVVKEIADECRQEEEAYHRKSEQIASAATDSEVPSYGEVLEVEKEEAAETEEAADVDEEGFLKRFTSFAKEMLHPLPKLLSEGDKRGRRTELQGTLLERIGALEDLLLQVEQDESSTVKLAATDSKVIPVSFSSRREGSLTTTEAILDVQEKGSLLKRVRMLEEIVVAAKLTPKSKLADEETKRVLDETAGVGPAKRVADLLTGEQGAGEAFGQMGETSVEGTESGSELEFPPVTIVQVRSTSVNGSGQVDSYAAAMGSPAGEARAGLEPAVTIVRVRLPGHRGGQSTGQEMRYVIVRNPRADMPGLSTDSEAFGVAGDHEEVKEPLPLPAAEPQVSDHDNQLGTMALADDGGKLEMGHGKQTYRDDIESSEDSSSSEEFGRLGAARGTAMPVIKAPTVSSSDQTSETSIGPTSADDEEGEKDSLTTEDSEYSEDIRESQWLATPRTESRREEVGDMEKFVFLRSAHTAHPDSWHDVDMRILKPHDSPGTVRTHTWERKDAKSWGGTGSEPVPADSLKTGAMADSEEDWQKMPIAQSPLSARRITPAALLQGPGVVSLDVSEDDVAHGVPEKKDPETGSWKDVDRINKEWPQTGRGPMRRILKGLLSGTVDDETWERIVAEARSGSVGKEGGMWSDRSVGGDELERSASRDSSWRHVEDLTLVPPFSAEEQEMLRAHATEAMTEGLEPGEHKTSSEQRYSDAEEKSEITAGSRRGEETRGDVSLKERAHAPLWKGLIELPENDGAQTSSDAGDERQSARNGSQGVQESACLTSSMSLSLPKASPRTPTSQGLSDAASTVSSASSKQGARKTKNGRRRRSKTEDSGLCSIM</sequence>
<feature type="compositionally biased region" description="Polar residues" evidence="1">
    <location>
        <begin position="591"/>
        <end position="605"/>
    </location>
</feature>
<evidence type="ECO:0000313" key="3">
    <source>
        <dbReference type="Proteomes" id="UP000265515"/>
    </source>
</evidence>
<proteinExistence type="predicted"/>
<feature type="compositionally biased region" description="Basic and acidic residues" evidence="1">
    <location>
        <begin position="544"/>
        <end position="561"/>
    </location>
</feature>
<feature type="compositionally biased region" description="Gly residues" evidence="1">
    <location>
        <begin position="148"/>
        <end position="160"/>
    </location>
</feature>
<evidence type="ECO:0000256" key="1">
    <source>
        <dbReference type="SAM" id="MobiDB-lite"/>
    </source>
</evidence>
<feature type="compositionally biased region" description="Basic and acidic residues" evidence="1">
    <location>
        <begin position="759"/>
        <end position="781"/>
    </location>
</feature>
<feature type="compositionally biased region" description="Basic and acidic residues" evidence="1">
    <location>
        <begin position="881"/>
        <end position="922"/>
    </location>
</feature>
<gene>
    <name evidence="2" type="ORF">CBR_g566</name>
</gene>
<feature type="region of interest" description="Disordered" evidence="1">
    <location>
        <begin position="818"/>
        <end position="847"/>
    </location>
</feature>
<feature type="region of interest" description="Disordered" evidence="1">
    <location>
        <begin position="871"/>
        <end position="1023"/>
    </location>
</feature>
<protein>
    <submittedName>
        <fullName evidence="2">Uncharacterized protein</fullName>
    </submittedName>
</protein>
<feature type="compositionally biased region" description="Basic and acidic residues" evidence="1">
    <location>
        <begin position="20"/>
        <end position="29"/>
    </location>
</feature>
<feature type="compositionally biased region" description="Basic residues" evidence="1">
    <location>
        <begin position="1000"/>
        <end position="1012"/>
    </location>
</feature>
<feature type="region of interest" description="Disordered" evidence="1">
    <location>
        <begin position="759"/>
        <end position="789"/>
    </location>
</feature>
<reference evidence="2 3" key="1">
    <citation type="journal article" date="2018" name="Cell">
        <title>The Chara Genome: Secondary Complexity and Implications for Plant Terrestrialization.</title>
        <authorList>
            <person name="Nishiyama T."/>
            <person name="Sakayama H."/>
            <person name="Vries J.D."/>
            <person name="Buschmann H."/>
            <person name="Saint-Marcoux D."/>
            <person name="Ullrich K.K."/>
            <person name="Haas F.B."/>
            <person name="Vanderstraeten L."/>
            <person name="Becker D."/>
            <person name="Lang D."/>
            <person name="Vosolsobe S."/>
            <person name="Rombauts S."/>
            <person name="Wilhelmsson P.K.I."/>
            <person name="Janitza P."/>
            <person name="Kern R."/>
            <person name="Heyl A."/>
            <person name="Rumpler F."/>
            <person name="Villalobos L.I.A.C."/>
            <person name="Clay J.M."/>
            <person name="Skokan R."/>
            <person name="Toyoda A."/>
            <person name="Suzuki Y."/>
            <person name="Kagoshima H."/>
            <person name="Schijlen E."/>
            <person name="Tajeshwar N."/>
            <person name="Catarino B."/>
            <person name="Hetherington A.J."/>
            <person name="Saltykova A."/>
            <person name="Bonnot C."/>
            <person name="Breuninger H."/>
            <person name="Symeonidi A."/>
            <person name="Radhakrishnan G.V."/>
            <person name="Van Nieuwerburgh F."/>
            <person name="Deforce D."/>
            <person name="Chang C."/>
            <person name="Karol K.G."/>
            <person name="Hedrich R."/>
            <person name="Ulvskov P."/>
            <person name="Glockner G."/>
            <person name="Delwiche C.F."/>
            <person name="Petrasek J."/>
            <person name="Van de Peer Y."/>
            <person name="Friml J."/>
            <person name="Beilby M."/>
            <person name="Dolan L."/>
            <person name="Kohara Y."/>
            <person name="Sugano S."/>
            <person name="Fujiyama A."/>
            <person name="Delaux P.-M."/>
            <person name="Quint M."/>
            <person name="TheiBen G."/>
            <person name="Hagemann M."/>
            <person name="Harholt J."/>
            <person name="Dunand C."/>
            <person name="Zachgo S."/>
            <person name="Langdale J."/>
            <person name="Maumus F."/>
            <person name="Straeten D.V.D."/>
            <person name="Gould S.B."/>
            <person name="Rensing S.A."/>
        </authorList>
    </citation>
    <scope>NUCLEOTIDE SEQUENCE [LARGE SCALE GENOMIC DNA]</scope>
    <source>
        <strain evidence="2 3">S276</strain>
    </source>
</reference>
<dbReference type="Proteomes" id="UP000265515">
    <property type="component" value="Unassembled WGS sequence"/>
</dbReference>
<evidence type="ECO:0000313" key="2">
    <source>
        <dbReference type="EMBL" id="GBG67431.1"/>
    </source>
</evidence>
<feature type="region of interest" description="Disordered" evidence="1">
    <location>
        <begin position="135"/>
        <end position="162"/>
    </location>
</feature>
<organism evidence="2 3">
    <name type="scientific">Chara braunii</name>
    <name type="common">Braun's stonewort</name>
    <dbReference type="NCBI Taxonomy" id="69332"/>
    <lineage>
        <taxon>Eukaryota</taxon>
        <taxon>Viridiplantae</taxon>
        <taxon>Streptophyta</taxon>
        <taxon>Charophyceae</taxon>
        <taxon>Charales</taxon>
        <taxon>Characeae</taxon>
        <taxon>Chara</taxon>
    </lineage>
</organism>
<dbReference type="AlphaFoldDB" id="A0A388KBM6"/>
<accession>A0A388KBM6</accession>
<name>A0A388KBM6_CHABU</name>
<feature type="compositionally biased region" description="Basic and acidic residues" evidence="1">
    <location>
        <begin position="206"/>
        <end position="215"/>
    </location>
</feature>
<feature type="compositionally biased region" description="Polar residues" evidence="1">
    <location>
        <begin position="33"/>
        <end position="52"/>
    </location>
</feature>
<feature type="region of interest" description="Disordered" evidence="1">
    <location>
        <begin position="543"/>
        <end position="647"/>
    </location>
</feature>
<dbReference type="EMBL" id="BFEA01000087">
    <property type="protein sequence ID" value="GBG67431.1"/>
    <property type="molecule type" value="Genomic_DNA"/>
</dbReference>
<keyword evidence="3" id="KW-1185">Reference proteome</keyword>
<feature type="compositionally biased region" description="Basic and acidic residues" evidence="1">
    <location>
        <begin position="832"/>
        <end position="847"/>
    </location>
</feature>
<feature type="compositionally biased region" description="Polar residues" evidence="1">
    <location>
        <begin position="951"/>
        <end position="970"/>
    </location>
</feature>
<feature type="region of interest" description="Disordered" evidence="1">
    <location>
        <begin position="1"/>
        <end position="93"/>
    </location>
</feature>